<dbReference type="PANTHER" id="PTHR44520">
    <property type="entry name" value="RESPONSE REGULATOR RCP1-RELATED"/>
    <property type="match status" value="1"/>
</dbReference>
<evidence type="ECO:0000259" key="2">
    <source>
        <dbReference type="PROSITE" id="PS50110"/>
    </source>
</evidence>
<organism evidence="3 4">
    <name type="scientific">Desulfonema limicola</name>
    <dbReference type="NCBI Taxonomy" id="45656"/>
    <lineage>
        <taxon>Bacteria</taxon>
        <taxon>Pseudomonadati</taxon>
        <taxon>Thermodesulfobacteriota</taxon>
        <taxon>Desulfobacteria</taxon>
        <taxon>Desulfobacterales</taxon>
        <taxon>Desulfococcaceae</taxon>
        <taxon>Desulfonema</taxon>
    </lineage>
</organism>
<name>A0A975B6J7_9BACT</name>
<dbReference type="KEGG" id="dli:dnl_20190"/>
<dbReference type="PROSITE" id="PS50110">
    <property type="entry name" value="RESPONSE_REGULATORY"/>
    <property type="match status" value="1"/>
</dbReference>
<dbReference type="GO" id="GO:0000160">
    <property type="term" value="P:phosphorelay signal transduction system"/>
    <property type="evidence" value="ECO:0007669"/>
    <property type="project" value="InterPro"/>
</dbReference>
<feature type="domain" description="Response regulatory" evidence="2">
    <location>
        <begin position="8"/>
        <end position="135"/>
    </location>
</feature>
<dbReference type="InterPro" id="IPR052893">
    <property type="entry name" value="TCS_response_regulator"/>
</dbReference>
<dbReference type="Proteomes" id="UP000663720">
    <property type="component" value="Chromosome"/>
</dbReference>
<sequence>MAGYKEMIILIAEDDDGHAELIKEGLEESGVCNKIIRFSNGEDLWHFLSGTGTREVRDRSKAYLLLLDINMPKMDGVEVLKRMKTRDDLKEIPVMMLTTTDDPREVEHCYKLGCNIYITKPVDFGRFAETLKRLGLFVQIVKF</sequence>
<dbReference type="CDD" id="cd17557">
    <property type="entry name" value="REC_Rcp-like"/>
    <property type="match status" value="1"/>
</dbReference>
<accession>A0A975B6J7</accession>
<protein>
    <submittedName>
        <fullName evidence="3">Chemotaxis protein</fullName>
    </submittedName>
</protein>
<evidence type="ECO:0000313" key="4">
    <source>
        <dbReference type="Proteomes" id="UP000663720"/>
    </source>
</evidence>
<proteinExistence type="predicted"/>
<reference evidence="3" key="1">
    <citation type="journal article" date="2021" name="Microb. Physiol.">
        <title>Proteogenomic Insights into the Physiology of Marine, Sulfate-Reducing, Filamentous Desulfonema limicola and Desulfonema magnum.</title>
        <authorList>
            <person name="Schnaars V."/>
            <person name="Wohlbrand L."/>
            <person name="Scheve S."/>
            <person name="Hinrichs C."/>
            <person name="Reinhardt R."/>
            <person name="Rabus R."/>
        </authorList>
    </citation>
    <scope>NUCLEOTIDE SEQUENCE</scope>
    <source>
        <strain evidence="3">5ac10</strain>
    </source>
</reference>
<dbReference type="AlphaFoldDB" id="A0A975B6J7"/>
<dbReference type="PANTHER" id="PTHR44520:SF2">
    <property type="entry name" value="RESPONSE REGULATOR RCP1"/>
    <property type="match status" value="1"/>
</dbReference>
<dbReference type="InterPro" id="IPR011006">
    <property type="entry name" value="CheY-like_superfamily"/>
</dbReference>
<dbReference type="EMBL" id="CP061799">
    <property type="protein sequence ID" value="QTA79741.1"/>
    <property type="molecule type" value="Genomic_DNA"/>
</dbReference>
<dbReference type="InterPro" id="IPR001789">
    <property type="entry name" value="Sig_transdc_resp-reg_receiver"/>
</dbReference>
<keyword evidence="1" id="KW-0597">Phosphoprotein</keyword>
<dbReference type="Gene3D" id="3.40.50.2300">
    <property type="match status" value="1"/>
</dbReference>
<dbReference type="SMART" id="SM00448">
    <property type="entry name" value="REC"/>
    <property type="match status" value="1"/>
</dbReference>
<evidence type="ECO:0000256" key="1">
    <source>
        <dbReference type="PROSITE-ProRule" id="PRU00169"/>
    </source>
</evidence>
<dbReference type="SUPFAM" id="SSF52172">
    <property type="entry name" value="CheY-like"/>
    <property type="match status" value="1"/>
</dbReference>
<gene>
    <name evidence="3" type="primary">cheY4</name>
    <name evidence="3" type="ORF">dnl_20190</name>
</gene>
<feature type="modified residue" description="4-aspartylphosphate" evidence="1">
    <location>
        <position position="68"/>
    </location>
</feature>
<evidence type="ECO:0000313" key="3">
    <source>
        <dbReference type="EMBL" id="QTA79741.1"/>
    </source>
</evidence>
<keyword evidence="4" id="KW-1185">Reference proteome</keyword>
<dbReference type="RefSeq" id="WP_207691455.1">
    <property type="nucleotide sequence ID" value="NZ_CP061799.1"/>
</dbReference>
<dbReference type="Pfam" id="PF00072">
    <property type="entry name" value="Response_reg"/>
    <property type="match status" value="1"/>
</dbReference>